<dbReference type="Gene3D" id="2.10.25.10">
    <property type="entry name" value="Laminin"/>
    <property type="match status" value="2"/>
</dbReference>
<evidence type="ECO:0000256" key="20">
    <source>
        <dbReference type="PROSITE-ProRule" id="PRU10141"/>
    </source>
</evidence>
<evidence type="ECO:0000313" key="24">
    <source>
        <dbReference type="EMBL" id="KAF5772245.1"/>
    </source>
</evidence>
<evidence type="ECO:0000256" key="12">
    <source>
        <dbReference type="ARBA" id="ARBA00022989"/>
    </source>
</evidence>
<dbReference type="SUPFAM" id="SSF56112">
    <property type="entry name" value="Protein kinase-like (PK-like)"/>
    <property type="match status" value="1"/>
</dbReference>
<evidence type="ECO:0000256" key="18">
    <source>
        <dbReference type="ARBA" id="ARBA00058961"/>
    </source>
</evidence>
<evidence type="ECO:0000256" key="19">
    <source>
        <dbReference type="PROSITE-ProRule" id="PRU00076"/>
    </source>
</evidence>
<feature type="domain" description="Protein kinase" evidence="22">
    <location>
        <begin position="434"/>
        <end position="721"/>
    </location>
</feature>
<feature type="domain" description="EGF-like" evidence="23">
    <location>
        <begin position="309"/>
        <end position="344"/>
    </location>
</feature>
<reference evidence="24" key="3">
    <citation type="submission" date="2020-06" db="EMBL/GenBank/DDBJ databases">
        <title>Helianthus annuus Genome sequencing and assembly Release 2.</title>
        <authorList>
            <person name="Gouzy J."/>
            <person name="Langlade N."/>
            <person name="Munos S."/>
        </authorList>
    </citation>
    <scope>NUCLEOTIDE SEQUENCE</scope>
    <source>
        <tissue evidence="24">Leaves</tissue>
    </source>
</reference>
<evidence type="ECO:0000256" key="5">
    <source>
        <dbReference type="ARBA" id="ARBA00022679"/>
    </source>
</evidence>
<evidence type="ECO:0000256" key="9">
    <source>
        <dbReference type="ARBA" id="ARBA00022741"/>
    </source>
</evidence>
<keyword evidence="26" id="KW-1185">Reference proteome</keyword>
<dbReference type="InterPro" id="IPR011009">
    <property type="entry name" value="Kinase-like_dom_sf"/>
</dbReference>
<dbReference type="PANTHER" id="PTHR27005:SF468">
    <property type="entry name" value="OS01G0310500 PROTEIN"/>
    <property type="match status" value="1"/>
</dbReference>
<feature type="transmembrane region" description="Helical" evidence="21">
    <location>
        <begin position="362"/>
        <end position="384"/>
    </location>
</feature>
<keyword evidence="11 20" id="KW-0067">ATP-binding</keyword>
<protein>
    <submittedName>
        <fullName evidence="25">Putative wall associated kinase 3</fullName>
    </submittedName>
</protein>
<comment type="catalytic activity">
    <reaction evidence="17">
        <text>L-threonyl-[protein] + ATP = O-phospho-L-threonyl-[protein] + ADP + H(+)</text>
        <dbReference type="Rhea" id="RHEA:46608"/>
        <dbReference type="Rhea" id="RHEA-COMP:11060"/>
        <dbReference type="Rhea" id="RHEA-COMP:11605"/>
        <dbReference type="ChEBI" id="CHEBI:15378"/>
        <dbReference type="ChEBI" id="CHEBI:30013"/>
        <dbReference type="ChEBI" id="CHEBI:30616"/>
        <dbReference type="ChEBI" id="CHEBI:61977"/>
        <dbReference type="ChEBI" id="CHEBI:456216"/>
    </reaction>
</comment>
<dbReference type="Gene3D" id="3.30.200.20">
    <property type="entry name" value="Phosphorylase Kinase, domain 1"/>
    <property type="match status" value="1"/>
</dbReference>
<dbReference type="InterPro" id="IPR025287">
    <property type="entry name" value="WAK_GUB"/>
</dbReference>
<evidence type="ECO:0000256" key="13">
    <source>
        <dbReference type="ARBA" id="ARBA00023136"/>
    </source>
</evidence>
<dbReference type="SMART" id="SM00220">
    <property type="entry name" value="S_TKc"/>
    <property type="match status" value="1"/>
</dbReference>
<evidence type="ECO:0000256" key="10">
    <source>
        <dbReference type="ARBA" id="ARBA00022777"/>
    </source>
</evidence>
<dbReference type="InterPro" id="IPR024731">
    <property type="entry name" value="NELL2-like_EGF"/>
</dbReference>
<evidence type="ECO:0000313" key="25">
    <source>
        <dbReference type="EMBL" id="OTG00585.1"/>
    </source>
</evidence>
<dbReference type="GO" id="GO:0030247">
    <property type="term" value="F:polysaccharide binding"/>
    <property type="evidence" value="ECO:0007669"/>
    <property type="project" value="InterPro"/>
</dbReference>
<reference evidence="24 26" key="1">
    <citation type="journal article" date="2017" name="Nature">
        <title>The sunflower genome provides insights into oil metabolism, flowering and Asterid evolution.</title>
        <authorList>
            <person name="Badouin H."/>
            <person name="Gouzy J."/>
            <person name="Grassa C.J."/>
            <person name="Murat F."/>
            <person name="Staton S.E."/>
            <person name="Cottret L."/>
            <person name="Lelandais-Briere C."/>
            <person name="Owens G.L."/>
            <person name="Carrere S."/>
            <person name="Mayjonade B."/>
            <person name="Legrand L."/>
            <person name="Gill N."/>
            <person name="Kane N.C."/>
            <person name="Bowers J.E."/>
            <person name="Hubner S."/>
            <person name="Bellec A."/>
            <person name="Berard A."/>
            <person name="Berges H."/>
            <person name="Blanchet N."/>
            <person name="Boniface M.C."/>
            <person name="Brunel D."/>
            <person name="Catrice O."/>
            <person name="Chaidir N."/>
            <person name="Claudel C."/>
            <person name="Donnadieu C."/>
            <person name="Faraut T."/>
            <person name="Fievet G."/>
            <person name="Helmstetter N."/>
            <person name="King M."/>
            <person name="Knapp S.J."/>
            <person name="Lai Z."/>
            <person name="Le Paslier M.C."/>
            <person name="Lippi Y."/>
            <person name="Lorenzon L."/>
            <person name="Mandel J.R."/>
            <person name="Marage G."/>
            <person name="Marchand G."/>
            <person name="Marquand E."/>
            <person name="Bret-Mestries E."/>
            <person name="Morien E."/>
            <person name="Nambeesan S."/>
            <person name="Nguyen T."/>
            <person name="Pegot-Espagnet P."/>
            <person name="Pouilly N."/>
            <person name="Raftis F."/>
            <person name="Sallet E."/>
            <person name="Schiex T."/>
            <person name="Thomas J."/>
            <person name="Vandecasteele C."/>
            <person name="Vares D."/>
            <person name="Vear F."/>
            <person name="Vautrin S."/>
            <person name="Crespi M."/>
            <person name="Mangin B."/>
            <person name="Burke J.M."/>
            <person name="Salse J."/>
            <person name="Munos S."/>
            <person name="Vincourt P."/>
            <person name="Rieseberg L.H."/>
            <person name="Langlade N.B."/>
        </authorList>
    </citation>
    <scope>NUCLEOTIDE SEQUENCE [LARGE SCALE GENOMIC DNA]</scope>
    <source>
        <strain evidence="26">cv. SF193</strain>
        <tissue evidence="24">Leaves</tissue>
    </source>
</reference>
<dbReference type="InterPro" id="IPR001881">
    <property type="entry name" value="EGF-like_Ca-bd_dom"/>
</dbReference>
<dbReference type="SMART" id="SM00181">
    <property type="entry name" value="EGF"/>
    <property type="match status" value="2"/>
</dbReference>
<evidence type="ECO:0000256" key="16">
    <source>
        <dbReference type="ARBA" id="ARBA00047558"/>
    </source>
</evidence>
<keyword evidence="12 21" id="KW-1133">Transmembrane helix</keyword>
<keyword evidence="2" id="KW-0723">Serine/threonine-protein kinase</keyword>
<keyword evidence="6 21" id="KW-0812">Transmembrane</keyword>
<dbReference type="FunFam" id="1.10.510.10:FF:000084">
    <property type="entry name" value="Wall-associated receptor kinase 2"/>
    <property type="match status" value="1"/>
</dbReference>
<keyword evidence="4" id="KW-0597">Phosphoprotein</keyword>
<comment type="function">
    <text evidence="18">Serine/threonine-protein kinase that may function as a signaling receptor of extracellular matrix component. Binding to pectin may have significance in the control of cell expansion, morphogenesis and development.</text>
</comment>
<feature type="binding site" evidence="20">
    <location>
        <position position="463"/>
    </location>
    <ligand>
        <name>ATP</name>
        <dbReference type="ChEBI" id="CHEBI:30616"/>
    </ligand>
</feature>
<proteinExistence type="predicted"/>
<dbReference type="GO" id="GO:0005524">
    <property type="term" value="F:ATP binding"/>
    <property type="evidence" value="ECO:0007669"/>
    <property type="project" value="UniProtKB-UniRule"/>
</dbReference>
<dbReference type="InterPro" id="IPR000742">
    <property type="entry name" value="EGF"/>
</dbReference>
<reference evidence="25" key="2">
    <citation type="submission" date="2017-02" db="EMBL/GenBank/DDBJ databases">
        <title>Sunflower complete genome.</title>
        <authorList>
            <person name="Langlade N."/>
            <person name="Munos S."/>
        </authorList>
    </citation>
    <scope>NUCLEOTIDE SEQUENCE [LARGE SCALE GENOMIC DNA]</scope>
    <source>
        <tissue evidence="25">Leaves</tissue>
    </source>
</reference>
<gene>
    <name evidence="25" type="primary">WAK3</name>
    <name evidence="25" type="ORF">HannXRQ_Chr13g0392681</name>
    <name evidence="24" type="ORF">HanXRQr2_Chr13g0574531</name>
</gene>
<dbReference type="InterPro" id="IPR018097">
    <property type="entry name" value="EGF_Ca-bd_CS"/>
</dbReference>
<dbReference type="FunCoup" id="A0A251SP07">
    <property type="interactions" value="269"/>
</dbReference>
<comment type="catalytic activity">
    <reaction evidence="16">
        <text>L-seryl-[protein] + ATP = O-phospho-L-seryl-[protein] + ADP + H(+)</text>
        <dbReference type="Rhea" id="RHEA:17989"/>
        <dbReference type="Rhea" id="RHEA-COMP:9863"/>
        <dbReference type="Rhea" id="RHEA-COMP:11604"/>
        <dbReference type="ChEBI" id="CHEBI:15378"/>
        <dbReference type="ChEBI" id="CHEBI:29999"/>
        <dbReference type="ChEBI" id="CHEBI:30616"/>
        <dbReference type="ChEBI" id="CHEBI:83421"/>
        <dbReference type="ChEBI" id="CHEBI:456216"/>
    </reaction>
</comment>
<dbReference type="OrthoDB" id="4062651at2759"/>
<evidence type="ECO:0000256" key="8">
    <source>
        <dbReference type="ARBA" id="ARBA00022737"/>
    </source>
</evidence>
<keyword evidence="15" id="KW-0325">Glycoprotein</keyword>
<dbReference type="CDD" id="cd00054">
    <property type="entry name" value="EGF_CA"/>
    <property type="match status" value="1"/>
</dbReference>
<dbReference type="PROSITE" id="PS50011">
    <property type="entry name" value="PROTEIN_KINASE_DOM"/>
    <property type="match status" value="1"/>
</dbReference>
<evidence type="ECO:0000256" key="14">
    <source>
        <dbReference type="ARBA" id="ARBA00023157"/>
    </source>
</evidence>
<comment type="caution">
    <text evidence="19">Lacks conserved residue(s) required for the propagation of feature annotation.</text>
</comment>
<keyword evidence="3 19" id="KW-0245">EGF-like domain</keyword>
<evidence type="ECO:0000256" key="2">
    <source>
        <dbReference type="ARBA" id="ARBA00022527"/>
    </source>
</evidence>
<dbReference type="InterPro" id="IPR000719">
    <property type="entry name" value="Prot_kinase_dom"/>
</dbReference>
<accession>A0A251SP07</accession>
<dbReference type="Proteomes" id="UP000215914">
    <property type="component" value="Chromosome 13"/>
</dbReference>
<dbReference type="CDD" id="cd14066">
    <property type="entry name" value="STKc_IRAK"/>
    <property type="match status" value="1"/>
</dbReference>
<evidence type="ECO:0000256" key="17">
    <source>
        <dbReference type="ARBA" id="ARBA00047951"/>
    </source>
</evidence>
<dbReference type="FunFam" id="2.10.25.10:FF:000038">
    <property type="entry name" value="Fibrillin 2"/>
    <property type="match status" value="1"/>
</dbReference>
<dbReference type="InterPro" id="IPR000152">
    <property type="entry name" value="EGF-type_Asp/Asn_hydroxyl_site"/>
</dbReference>
<evidence type="ECO:0000259" key="22">
    <source>
        <dbReference type="PROSITE" id="PS50011"/>
    </source>
</evidence>
<dbReference type="Gramene" id="mRNA:HanXRQr2_Chr13g0574531">
    <property type="protein sequence ID" value="mRNA:HanXRQr2_Chr13g0574531"/>
    <property type="gene ID" value="HanXRQr2_Chr13g0574531"/>
</dbReference>
<dbReference type="FunFam" id="3.30.200.20:FF:000043">
    <property type="entry name" value="Wall-associated receptor kinase 2"/>
    <property type="match status" value="1"/>
</dbReference>
<dbReference type="SMART" id="SM00179">
    <property type="entry name" value="EGF_CA"/>
    <property type="match status" value="1"/>
</dbReference>
<evidence type="ECO:0000256" key="6">
    <source>
        <dbReference type="ARBA" id="ARBA00022692"/>
    </source>
</evidence>
<dbReference type="InterPro" id="IPR017441">
    <property type="entry name" value="Protein_kinase_ATP_BS"/>
</dbReference>
<evidence type="ECO:0000256" key="4">
    <source>
        <dbReference type="ARBA" id="ARBA00022553"/>
    </source>
</evidence>
<keyword evidence="8" id="KW-0677">Repeat</keyword>
<dbReference type="OMA" id="PCAYIEN"/>
<dbReference type="AlphaFoldDB" id="A0A251SP07"/>
<evidence type="ECO:0000256" key="7">
    <source>
        <dbReference type="ARBA" id="ARBA00022729"/>
    </source>
</evidence>
<dbReference type="SUPFAM" id="SSF57196">
    <property type="entry name" value="EGF/Laminin"/>
    <property type="match status" value="1"/>
</dbReference>
<evidence type="ECO:0000256" key="15">
    <source>
        <dbReference type="ARBA" id="ARBA00023180"/>
    </source>
</evidence>
<evidence type="ECO:0000259" key="23">
    <source>
        <dbReference type="PROSITE" id="PS50026"/>
    </source>
</evidence>
<dbReference type="Pfam" id="PF00069">
    <property type="entry name" value="Pkinase"/>
    <property type="match status" value="1"/>
</dbReference>
<dbReference type="Gene3D" id="1.10.510.10">
    <property type="entry name" value="Transferase(Phosphotransferase) domain 1"/>
    <property type="match status" value="1"/>
</dbReference>
<keyword evidence="10 25" id="KW-0418">Kinase</keyword>
<keyword evidence="5 24" id="KW-0808">Transferase</keyword>
<dbReference type="Pfam" id="PF13947">
    <property type="entry name" value="GUB_WAK_bind"/>
    <property type="match status" value="1"/>
</dbReference>
<dbReference type="GO" id="GO:0005509">
    <property type="term" value="F:calcium ion binding"/>
    <property type="evidence" value="ECO:0007669"/>
    <property type="project" value="InterPro"/>
</dbReference>
<dbReference type="GO" id="GO:0004674">
    <property type="term" value="F:protein serine/threonine kinase activity"/>
    <property type="evidence" value="ECO:0007669"/>
    <property type="project" value="UniProtKB-KW"/>
</dbReference>
<dbReference type="EMBL" id="MNCJ02000328">
    <property type="protein sequence ID" value="KAF5772245.1"/>
    <property type="molecule type" value="Genomic_DNA"/>
</dbReference>
<dbReference type="GO" id="GO:0007166">
    <property type="term" value="P:cell surface receptor signaling pathway"/>
    <property type="evidence" value="ECO:0000318"/>
    <property type="project" value="GO_Central"/>
</dbReference>
<dbReference type="PROSITE" id="PS01187">
    <property type="entry name" value="EGF_CA"/>
    <property type="match status" value="1"/>
</dbReference>
<organism evidence="25 26">
    <name type="scientific">Helianthus annuus</name>
    <name type="common">Common sunflower</name>
    <dbReference type="NCBI Taxonomy" id="4232"/>
    <lineage>
        <taxon>Eukaryota</taxon>
        <taxon>Viridiplantae</taxon>
        <taxon>Streptophyta</taxon>
        <taxon>Embryophyta</taxon>
        <taxon>Tracheophyta</taxon>
        <taxon>Spermatophyta</taxon>
        <taxon>Magnoliopsida</taxon>
        <taxon>eudicotyledons</taxon>
        <taxon>Gunneridae</taxon>
        <taxon>Pentapetalae</taxon>
        <taxon>asterids</taxon>
        <taxon>campanulids</taxon>
        <taxon>Asterales</taxon>
        <taxon>Asteraceae</taxon>
        <taxon>Asteroideae</taxon>
        <taxon>Heliantheae alliance</taxon>
        <taxon>Heliantheae</taxon>
        <taxon>Helianthus</taxon>
    </lineage>
</organism>
<dbReference type="GO" id="GO:0005886">
    <property type="term" value="C:plasma membrane"/>
    <property type="evidence" value="ECO:0000318"/>
    <property type="project" value="GO_Central"/>
</dbReference>
<dbReference type="PANTHER" id="PTHR27005">
    <property type="entry name" value="WALL-ASSOCIATED RECEPTOR KINASE-LIKE 21"/>
    <property type="match status" value="1"/>
</dbReference>
<dbReference type="InterPro" id="IPR008271">
    <property type="entry name" value="Ser/Thr_kinase_AS"/>
</dbReference>
<keyword evidence="9 20" id="KW-0547">Nucleotide-binding</keyword>
<keyword evidence="13 21" id="KW-0472">Membrane</keyword>
<evidence type="ECO:0000256" key="1">
    <source>
        <dbReference type="ARBA" id="ARBA00004479"/>
    </source>
</evidence>
<evidence type="ECO:0000256" key="11">
    <source>
        <dbReference type="ARBA" id="ARBA00022840"/>
    </source>
</evidence>
<dbReference type="PROSITE" id="PS50026">
    <property type="entry name" value="EGF_3"/>
    <property type="match status" value="1"/>
</dbReference>
<evidence type="ECO:0000256" key="3">
    <source>
        <dbReference type="ARBA" id="ARBA00022536"/>
    </source>
</evidence>
<evidence type="ECO:0000313" key="26">
    <source>
        <dbReference type="Proteomes" id="UP000215914"/>
    </source>
</evidence>
<dbReference type="InParanoid" id="A0A251SP07"/>
<dbReference type="EMBL" id="CM007902">
    <property type="protein sequence ID" value="OTG00585.1"/>
    <property type="molecule type" value="Genomic_DNA"/>
</dbReference>
<dbReference type="InterPro" id="IPR045274">
    <property type="entry name" value="WAK-like"/>
</dbReference>
<name>A0A251SP07_HELAN</name>
<keyword evidence="14" id="KW-1015">Disulfide bond</keyword>
<dbReference type="PROSITE" id="PS00107">
    <property type="entry name" value="PROTEIN_KINASE_ATP"/>
    <property type="match status" value="1"/>
</dbReference>
<sequence>MTKSSWHVDIRALITLPQAKTAKITTMHLKILIAIATIAVLGSANAQDYPNCRSSCGNVNITFPFGSGKGCYHSSDFLVTCNKSSGEPIPYFRESNIVISNMSTSKSEMQISPIVSHDCYNESGRVESDQRILTLRDFRISSKNKFVAIGCDTNARFRGRRGNDSDIFTGCISSCGRNSTITNGSCSGVGCCEVAVPEGMNVYDISLGSFNNHENITDFNPCSYAFFVEEGKFNFSMTDIAHFESERMPMLLDWAIGNLTCNQAKGMGNFLCRGNSTCDQDYGGPGYRCRCREGYEGNPYVVDAAGCKDIDECDLRNHDCEHDAHCVNIPGNYTCTCREGYSGDGRKAGTGCTADESTVIKIGLGISVSAIILLIFVTWLYLILQKRKLMMLREKFFKQNGGIMLQQRISGDRGSRDQARVFTIDELKKATNNFDDTRIIGKGGYGTVYKGVLSDNRIVAIKKSMLPDQTETQIEQFINEVLILSQINHRNVVKLIGCFLETEVPLLVYEFIPNGTLSDHIHNVKGKSSAFTWDIRLRIATETAEALSYLHSSASVPIIHRDVKPMNILLDENYVAKVADFGASKLIPIDQIELATIVQGTLGYLDPEYLQTNQLTDKSDVYSFGVVLVELLTGKKALSFDRPEAERNLAIYFLYSLKEGRLLQVLDEHLQLNDIPSEIIQVSRLAERCLRVKGDERPTMKEVAIELQGILASMIQKHPWVESSPNENEGEYLLKGLTNDDEYTNGGSISIVSSSTFDSMSKHTILPIASGR</sequence>
<keyword evidence="7" id="KW-0732">Signal</keyword>
<evidence type="ECO:0000256" key="21">
    <source>
        <dbReference type="SAM" id="Phobius"/>
    </source>
</evidence>
<dbReference type="Pfam" id="PF12947">
    <property type="entry name" value="EGF_3"/>
    <property type="match status" value="1"/>
</dbReference>
<dbReference type="PROSITE" id="PS00010">
    <property type="entry name" value="ASX_HYDROXYL"/>
    <property type="match status" value="1"/>
</dbReference>
<dbReference type="PROSITE" id="PS00108">
    <property type="entry name" value="PROTEIN_KINASE_ST"/>
    <property type="match status" value="1"/>
</dbReference>
<comment type="subcellular location">
    <subcellularLocation>
        <location evidence="1">Membrane</location>
        <topology evidence="1">Single-pass type I membrane protein</topology>
    </subcellularLocation>
</comment>